<dbReference type="AlphaFoldDB" id="C1MKN3"/>
<reference evidence="5 6" key="1">
    <citation type="journal article" date="2009" name="Science">
        <title>Green evolution and dynamic adaptations revealed by genomes of the marine picoeukaryotes Micromonas.</title>
        <authorList>
            <person name="Worden A.Z."/>
            <person name="Lee J.H."/>
            <person name="Mock T."/>
            <person name="Rouze P."/>
            <person name="Simmons M.P."/>
            <person name="Aerts A.L."/>
            <person name="Allen A.E."/>
            <person name="Cuvelier M.L."/>
            <person name="Derelle E."/>
            <person name="Everett M.V."/>
            <person name="Foulon E."/>
            <person name="Grimwood J."/>
            <person name="Gundlach H."/>
            <person name="Henrissat B."/>
            <person name="Napoli C."/>
            <person name="McDonald S.M."/>
            <person name="Parker M.S."/>
            <person name="Rombauts S."/>
            <person name="Salamov A."/>
            <person name="Von Dassow P."/>
            <person name="Badger J.H."/>
            <person name="Coutinho P.M."/>
            <person name="Demir E."/>
            <person name="Dubchak I."/>
            <person name="Gentemann C."/>
            <person name="Eikrem W."/>
            <person name="Gready J.E."/>
            <person name="John U."/>
            <person name="Lanier W."/>
            <person name="Lindquist E.A."/>
            <person name="Lucas S."/>
            <person name="Mayer K.F."/>
            <person name="Moreau H."/>
            <person name="Not F."/>
            <person name="Otillar R."/>
            <person name="Panaud O."/>
            <person name="Pangilinan J."/>
            <person name="Paulsen I."/>
            <person name="Piegu B."/>
            <person name="Poliakov A."/>
            <person name="Robbens S."/>
            <person name="Schmutz J."/>
            <person name="Toulza E."/>
            <person name="Wyss T."/>
            <person name="Zelensky A."/>
            <person name="Zhou K."/>
            <person name="Armbrust E.V."/>
            <person name="Bhattacharya D."/>
            <person name="Goodenough U.W."/>
            <person name="Van de Peer Y."/>
            <person name="Grigoriev I.V."/>
        </authorList>
    </citation>
    <scope>NUCLEOTIDE SEQUENCE [LARGE SCALE GENOMIC DNA]</scope>
    <source>
        <strain evidence="5 6">CCMP1545</strain>
    </source>
</reference>
<keyword evidence="2" id="KW-0677">Repeat</keyword>
<protein>
    <submittedName>
        <fullName evidence="5">Predicted protein</fullName>
    </submittedName>
</protein>
<dbReference type="KEGG" id="mpp:MICPUCDRAFT_24904"/>
<evidence type="ECO:0000259" key="4">
    <source>
        <dbReference type="PROSITE" id="PS50897"/>
    </source>
</evidence>
<dbReference type="InterPro" id="IPR020472">
    <property type="entry name" value="WD40_PAC1"/>
</dbReference>
<dbReference type="eggNOG" id="KOG0275">
    <property type="taxonomic scope" value="Eukaryota"/>
</dbReference>
<dbReference type="GeneID" id="9681967"/>
<keyword evidence="6" id="KW-1185">Reference proteome</keyword>
<dbReference type="InterPro" id="IPR001680">
    <property type="entry name" value="WD40_rpt"/>
</dbReference>
<evidence type="ECO:0000256" key="3">
    <source>
        <dbReference type="PROSITE-ProRule" id="PRU00221"/>
    </source>
</evidence>
<dbReference type="PRINTS" id="PR00320">
    <property type="entry name" value="GPROTEINBRPT"/>
</dbReference>
<dbReference type="PROSITE" id="PS50294">
    <property type="entry name" value="WD_REPEATS_REGION"/>
    <property type="match status" value="1"/>
</dbReference>
<feature type="repeat" description="WD" evidence="3">
    <location>
        <begin position="223"/>
        <end position="252"/>
    </location>
</feature>
<dbReference type="GO" id="GO:0000398">
    <property type="term" value="P:mRNA splicing, via spliceosome"/>
    <property type="evidence" value="ECO:0007669"/>
    <property type="project" value="InterPro"/>
</dbReference>
<dbReference type="CDD" id="cd00200">
    <property type="entry name" value="WD40"/>
    <property type="match status" value="1"/>
</dbReference>
<dbReference type="InterPro" id="IPR036322">
    <property type="entry name" value="WD40_repeat_dom_sf"/>
</dbReference>
<dbReference type="PROSITE" id="PS50897">
    <property type="entry name" value="CTLH"/>
    <property type="match status" value="1"/>
</dbReference>
<gene>
    <name evidence="5" type="ORF">MICPUCDRAFT_24904</name>
</gene>
<evidence type="ECO:0000313" key="6">
    <source>
        <dbReference type="Proteomes" id="UP000001876"/>
    </source>
</evidence>
<dbReference type="OrthoDB" id="538223at2759"/>
<dbReference type="OMA" id="MMKQQEP"/>
<dbReference type="InterPro" id="IPR054532">
    <property type="entry name" value="TPL_SMU1_LisH-like"/>
</dbReference>
<dbReference type="SUPFAM" id="SSF50978">
    <property type="entry name" value="WD40 repeat-like"/>
    <property type="match status" value="1"/>
</dbReference>
<dbReference type="PROSITE" id="PS50082">
    <property type="entry name" value="WD_REPEATS_2"/>
    <property type="match status" value="4"/>
</dbReference>
<dbReference type="InterPro" id="IPR006595">
    <property type="entry name" value="CTLH_C"/>
</dbReference>
<dbReference type="RefSeq" id="XP_003056418.1">
    <property type="nucleotide sequence ID" value="XM_003056372.1"/>
</dbReference>
<keyword evidence="1 3" id="KW-0853">WD repeat</keyword>
<proteinExistence type="predicted"/>
<dbReference type="PANTHER" id="PTHR22848">
    <property type="entry name" value="WD40 REPEAT PROTEIN"/>
    <property type="match status" value="1"/>
</dbReference>
<dbReference type="InterPro" id="IPR045184">
    <property type="entry name" value="SMU1"/>
</dbReference>
<evidence type="ECO:0000313" key="5">
    <source>
        <dbReference type="EMBL" id="EEH59794.1"/>
    </source>
</evidence>
<name>C1MKN3_MICPC</name>
<feature type="repeat" description="WD" evidence="3">
    <location>
        <begin position="261"/>
        <end position="302"/>
    </location>
</feature>
<dbReference type="Gene3D" id="2.130.10.10">
    <property type="entry name" value="YVTN repeat-like/Quinoprotein amine dehydrogenase"/>
    <property type="match status" value="1"/>
</dbReference>
<sequence length="513" mass="57612">MSQKLEVDSSDIVKVILQFCRENELTQSYYAIQDECQVALNTIFSGEILTDNIMHGRWDEVLLQVSQLHLPQQVLQDLVEQIVLEMIHLKEFDTVFLLMQTKVMNIMRQEQPSRFAKLERLVKCSTRSNIDNHHFDLPKKIPRASLAKTLLREITVAPPSQMLTLIGQALKWQREKNKLSPDHFFDLFRSANAAIVDAVEACPASEHCTINFGLKTCPQCACFSSDGQLLATGSVDGLVELWNWFSGKLERNLHYQEAELFFMHSSSVLALDFSRNSDLLVSASLDGEVKVWQVNTGQCIRKFEKAHPQGICSVVFNYDSSQLLSVSTDGAVRIHGIKSGKMLKELSSERTVKDAKYTTNGFQIITGTLDGIVQVWDSKSMEIIEELYPPVLDSSGRRAAIKCIIPLNNSPGQFVVCTTKNTVHVMTSRGQVAQSFSCKLGKGDFVSCVVSPKCDWIYILREDGNVIFFSVKSSEVEKLLLAHDELPLGICHHPHRAVLATFSMSGTLRLWVP</sequence>
<dbReference type="Proteomes" id="UP000001876">
    <property type="component" value="Unassembled WGS sequence"/>
</dbReference>
<feature type="repeat" description="WD" evidence="3">
    <location>
        <begin position="304"/>
        <end position="345"/>
    </location>
</feature>
<feature type="domain" description="CTLH" evidence="4">
    <location>
        <begin position="42"/>
        <end position="94"/>
    </location>
</feature>
<dbReference type="STRING" id="564608.C1MKN3"/>
<evidence type="ECO:0000256" key="1">
    <source>
        <dbReference type="ARBA" id="ARBA00022574"/>
    </source>
</evidence>
<feature type="repeat" description="WD" evidence="3">
    <location>
        <begin position="345"/>
        <end position="386"/>
    </location>
</feature>
<dbReference type="Pfam" id="PF17814">
    <property type="entry name" value="LisH_TPL"/>
    <property type="match status" value="1"/>
</dbReference>
<dbReference type="SMART" id="SM00320">
    <property type="entry name" value="WD40"/>
    <property type="match status" value="5"/>
</dbReference>
<dbReference type="Pfam" id="PF00400">
    <property type="entry name" value="WD40"/>
    <property type="match status" value="4"/>
</dbReference>
<evidence type="ECO:0000256" key="2">
    <source>
        <dbReference type="ARBA" id="ARBA00022737"/>
    </source>
</evidence>
<dbReference type="InterPro" id="IPR015943">
    <property type="entry name" value="WD40/YVTN_repeat-like_dom_sf"/>
</dbReference>
<organism evidence="6">
    <name type="scientific">Micromonas pusilla (strain CCMP1545)</name>
    <name type="common">Picoplanktonic green alga</name>
    <dbReference type="NCBI Taxonomy" id="564608"/>
    <lineage>
        <taxon>Eukaryota</taxon>
        <taxon>Viridiplantae</taxon>
        <taxon>Chlorophyta</taxon>
        <taxon>Mamiellophyceae</taxon>
        <taxon>Mamiellales</taxon>
        <taxon>Mamiellaceae</taxon>
        <taxon>Micromonas</taxon>
    </lineage>
</organism>
<accession>C1MKN3</accession>
<dbReference type="EMBL" id="GG663736">
    <property type="protein sequence ID" value="EEH59794.1"/>
    <property type="molecule type" value="Genomic_DNA"/>
</dbReference>